<sequence length="323" mass="36760">MQDQFQRRIEYLRISITDRCNLRCQYCMPATGVQWIPHEDILSFEEIYRLVKLSTHLGFKRFRLTGGEPLVRKGLVDFISQVSQVPGVEDLMLTTNGILLPEMAFDLKAAGLNRVNISLDTFDPDRFREITRGGDVNKVFQGIARSLEVDLKPVKLNVVVVRDFNLHELPKFLELAQKYPIHVRFIELMPIGVSSDQRNEFVPIAEMKEILGLQGLEPEKKEFGGGPAEYVSPEGFQGNVGFISALSRHFCSTCNRMRLTADGKLRPCLHSPKEVDLRQALRNGSTDEELLQILEQAIWNKPAEHHMNEEAWQGNRVMSQIGG</sequence>
<feature type="binding site" evidence="12">
    <location>
        <position position="26"/>
    </location>
    <ligand>
        <name>S-adenosyl-L-methionine</name>
        <dbReference type="ChEBI" id="CHEBI:59789"/>
    </ligand>
</feature>
<dbReference type="EMBL" id="CP007032">
    <property type="protein sequence ID" value="AHF06374.1"/>
    <property type="molecule type" value="Genomic_DNA"/>
</dbReference>
<dbReference type="GO" id="GO:0006777">
    <property type="term" value="P:Mo-molybdopterin cofactor biosynthetic process"/>
    <property type="evidence" value="ECO:0007669"/>
    <property type="project" value="UniProtKB-UniRule"/>
</dbReference>
<dbReference type="Gene3D" id="3.20.20.70">
    <property type="entry name" value="Aldolase class I"/>
    <property type="match status" value="1"/>
</dbReference>
<dbReference type="InterPro" id="IPR013785">
    <property type="entry name" value="Aldolase_TIM"/>
</dbReference>
<dbReference type="Pfam" id="PF06463">
    <property type="entry name" value="Mob_synth_C"/>
    <property type="match status" value="1"/>
</dbReference>
<dbReference type="SFLD" id="SFLDG01067">
    <property type="entry name" value="SPASM/twitch_domain_containing"/>
    <property type="match status" value="1"/>
</dbReference>
<keyword evidence="15" id="KW-1185">Reference proteome</keyword>
<evidence type="ECO:0000256" key="3">
    <source>
        <dbReference type="ARBA" id="ARBA00022691"/>
    </source>
</evidence>
<dbReference type="Proteomes" id="UP000010847">
    <property type="component" value="Chromosome"/>
</dbReference>
<dbReference type="InterPro" id="IPR010505">
    <property type="entry name" value="MoaA_twitch"/>
</dbReference>
<dbReference type="SUPFAM" id="SSF102114">
    <property type="entry name" value="Radical SAM enzymes"/>
    <property type="match status" value="1"/>
</dbReference>
<evidence type="ECO:0000256" key="8">
    <source>
        <dbReference type="ARBA" id="ARBA00023134"/>
    </source>
</evidence>
<dbReference type="HAMAP" id="MF_01225_B">
    <property type="entry name" value="MoaA_B"/>
    <property type="match status" value="1"/>
</dbReference>
<comment type="function">
    <text evidence="12">Catalyzes the cyclization of GTP to (8S)-3',8-cyclo-7,8-dihydroguanosine 5'-triphosphate.</text>
</comment>
<dbReference type="NCBIfam" id="NF001199">
    <property type="entry name" value="PRK00164.2-1"/>
    <property type="match status" value="1"/>
</dbReference>
<evidence type="ECO:0000256" key="6">
    <source>
        <dbReference type="ARBA" id="ARBA00023004"/>
    </source>
</evidence>
<dbReference type="InterPro" id="IPR006638">
    <property type="entry name" value="Elp3/MiaA/NifB-like_rSAM"/>
</dbReference>
<feature type="binding site" evidence="12">
    <location>
        <position position="189"/>
    </location>
    <ligand>
        <name>S-adenosyl-L-methionine</name>
        <dbReference type="ChEBI" id="CHEBI:59789"/>
    </ligand>
</feature>
<dbReference type="InterPro" id="IPR058240">
    <property type="entry name" value="rSAM_sf"/>
</dbReference>
<comment type="subunit">
    <text evidence="12">Monomer and homodimer.</text>
</comment>
<feature type="binding site" evidence="12">
    <location>
        <position position="13"/>
    </location>
    <ligand>
        <name>GTP</name>
        <dbReference type="ChEBI" id="CHEBI:37565"/>
    </ligand>
</feature>
<dbReference type="CDD" id="cd01335">
    <property type="entry name" value="Radical_SAM"/>
    <property type="match status" value="1"/>
</dbReference>
<dbReference type="eggNOG" id="COG2896">
    <property type="taxonomic scope" value="Bacteria"/>
</dbReference>
<protein>
    <recommendedName>
        <fullName evidence="1 12">GTP 3',8-cyclase</fullName>
        <ecNumber evidence="1 12">4.1.99.22</ecNumber>
    </recommendedName>
    <alternativeName>
        <fullName evidence="12">Molybdenum cofactor biosynthesis protein A</fullName>
    </alternativeName>
</protein>
<dbReference type="InterPro" id="IPR050105">
    <property type="entry name" value="MoCo_biosynth_MoaA/MoaC"/>
</dbReference>
<evidence type="ECO:0000256" key="12">
    <source>
        <dbReference type="HAMAP-Rule" id="MF_01225"/>
    </source>
</evidence>
<feature type="binding site" evidence="12">
    <location>
        <position position="118"/>
    </location>
    <ligand>
        <name>S-adenosyl-L-methionine</name>
        <dbReference type="ChEBI" id="CHEBI:59789"/>
    </ligand>
</feature>
<dbReference type="SFLD" id="SFLDG01383">
    <property type="entry name" value="cyclic_pyranopterin_phosphate"/>
    <property type="match status" value="1"/>
</dbReference>
<evidence type="ECO:0000313" key="15">
    <source>
        <dbReference type="Proteomes" id="UP000010847"/>
    </source>
</evidence>
<dbReference type="HOGENOM" id="CLU_009273_0_1_9"/>
<dbReference type="GO" id="GO:0046872">
    <property type="term" value="F:metal ion binding"/>
    <property type="evidence" value="ECO:0007669"/>
    <property type="project" value="UniProtKB-KW"/>
</dbReference>
<dbReference type="SFLD" id="SFLDG01386">
    <property type="entry name" value="main_SPASM_domain-containing"/>
    <property type="match status" value="1"/>
</dbReference>
<comment type="similarity">
    <text evidence="12">Belongs to the radical SAM superfamily. MoaA family.</text>
</comment>
<dbReference type="InterPro" id="IPR000385">
    <property type="entry name" value="MoaA_NifB_PqqE_Fe-S-bd_CS"/>
</dbReference>
<accession>W0EAX2</accession>
<evidence type="ECO:0000256" key="10">
    <source>
        <dbReference type="ARBA" id="ARBA00023239"/>
    </source>
</evidence>
<dbReference type="EC" id="4.1.99.22" evidence="1 12"/>
<comment type="cofactor">
    <cofactor evidence="12">
        <name>[4Fe-4S] cluster</name>
        <dbReference type="ChEBI" id="CHEBI:49883"/>
    </cofactor>
    <text evidence="12">Binds 2 [4Fe-4S] clusters. Binds 1 [4Fe-4S] cluster coordinated with 3 cysteines and an exchangeable S-adenosyl-L-methionine and 1 [4Fe-4S] cluster coordinated with 3 cysteines and the GTP-derived substrate.</text>
</comment>
<dbReference type="GO" id="GO:0061799">
    <property type="term" value="F:cyclic pyranopterin monophosphate synthase activity"/>
    <property type="evidence" value="ECO:0007669"/>
    <property type="project" value="TreeGrafter"/>
</dbReference>
<evidence type="ECO:0000256" key="1">
    <source>
        <dbReference type="ARBA" id="ARBA00012167"/>
    </source>
</evidence>
<dbReference type="NCBIfam" id="TIGR02666">
    <property type="entry name" value="moaA"/>
    <property type="match status" value="1"/>
</dbReference>
<dbReference type="OrthoDB" id="9763993at2"/>
<keyword evidence="2 12" id="KW-0004">4Fe-4S</keyword>
<feature type="binding site" evidence="12">
    <location>
        <position position="24"/>
    </location>
    <ligand>
        <name>[4Fe-4S] cluster</name>
        <dbReference type="ChEBI" id="CHEBI:49883"/>
        <label>1</label>
        <note>4Fe-4S-S-AdoMet</note>
    </ligand>
</feature>
<keyword evidence="8 12" id="KW-0342">GTP-binding</keyword>
<dbReference type="PROSITE" id="PS51918">
    <property type="entry name" value="RADICAL_SAM"/>
    <property type="match status" value="1"/>
</dbReference>
<evidence type="ECO:0000256" key="4">
    <source>
        <dbReference type="ARBA" id="ARBA00022723"/>
    </source>
</evidence>
<evidence type="ECO:0000256" key="5">
    <source>
        <dbReference type="ARBA" id="ARBA00022741"/>
    </source>
</evidence>
<name>W0EAX2_9FIRM</name>
<keyword evidence="10 12" id="KW-0456">Lyase</keyword>
<evidence type="ECO:0000256" key="9">
    <source>
        <dbReference type="ARBA" id="ARBA00023150"/>
    </source>
</evidence>
<evidence type="ECO:0000256" key="11">
    <source>
        <dbReference type="ARBA" id="ARBA00048697"/>
    </source>
</evidence>
<keyword evidence="5 12" id="KW-0547">Nucleotide-binding</keyword>
<dbReference type="SFLD" id="SFLDS00029">
    <property type="entry name" value="Radical_SAM"/>
    <property type="match status" value="1"/>
</dbReference>
<feature type="binding site" evidence="12">
    <location>
        <position position="27"/>
    </location>
    <ligand>
        <name>[4Fe-4S] cluster</name>
        <dbReference type="ChEBI" id="CHEBI:49883"/>
        <label>1</label>
        <note>4Fe-4S-S-AdoMet</note>
    </ligand>
</feature>
<feature type="binding site" evidence="12">
    <location>
        <position position="251"/>
    </location>
    <ligand>
        <name>[4Fe-4S] cluster</name>
        <dbReference type="ChEBI" id="CHEBI:49883"/>
        <label>2</label>
        <note>4Fe-4S-substrate</note>
    </ligand>
</feature>
<gene>
    <name evidence="12" type="primary">moaA</name>
    <name evidence="14" type="ORF">DESME_04300</name>
</gene>
<dbReference type="STRING" id="871968.DESME_04300"/>
<evidence type="ECO:0000256" key="7">
    <source>
        <dbReference type="ARBA" id="ARBA00023014"/>
    </source>
</evidence>
<dbReference type="InterPro" id="IPR007197">
    <property type="entry name" value="rSAM"/>
</dbReference>
<feature type="binding site" evidence="12">
    <location>
        <position position="20"/>
    </location>
    <ligand>
        <name>[4Fe-4S] cluster</name>
        <dbReference type="ChEBI" id="CHEBI:49883"/>
        <label>1</label>
        <note>4Fe-4S-S-AdoMet</note>
    </ligand>
</feature>
<feature type="binding site" evidence="12">
    <location>
        <position position="67"/>
    </location>
    <ligand>
        <name>S-adenosyl-L-methionine</name>
        <dbReference type="ChEBI" id="CHEBI:59789"/>
    </ligand>
</feature>
<dbReference type="AlphaFoldDB" id="W0EAX2"/>
<reference evidence="14 15" key="1">
    <citation type="submission" date="2013-12" db="EMBL/GenBank/DDBJ databases">
        <authorList>
            <consortium name="DOE Joint Genome Institute"/>
            <person name="Smidt H."/>
            <person name="Huntemann M."/>
            <person name="Han J."/>
            <person name="Chen A."/>
            <person name="Kyrpides N."/>
            <person name="Mavromatis K."/>
            <person name="Markowitz V."/>
            <person name="Palaniappan K."/>
            <person name="Ivanova N."/>
            <person name="Schaumberg A."/>
            <person name="Pati A."/>
            <person name="Liolios K."/>
            <person name="Nordberg H.P."/>
            <person name="Cantor M.N."/>
            <person name="Hua S.X."/>
            <person name="Woyke T."/>
        </authorList>
    </citation>
    <scope>NUCLEOTIDE SEQUENCE [LARGE SCALE GENOMIC DNA]</scope>
    <source>
        <strain evidence="15">DSM 15288</strain>
    </source>
</reference>
<comment type="pathway">
    <text evidence="12">Cofactor biosynthesis; molybdopterin biosynthesis.</text>
</comment>
<evidence type="ECO:0000256" key="2">
    <source>
        <dbReference type="ARBA" id="ARBA00022485"/>
    </source>
</evidence>
<dbReference type="InterPro" id="IPR040064">
    <property type="entry name" value="MoaA-like"/>
</dbReference>
<feature type="binding site" evidence="12">
    <location>
        <position position="254"/>
    </location>
    <ligand>
        <name>[4Fe-4S] cluster</name>
        <dbReference type="ChEBI" id="CHEBI:49883"/>
        <label>2</label>
        <note>4Fe-4S-substrate</note>
    </ligand>
</feature>
<dbReference type="CDD" id="cd21117">
    <property type="entry name" value="Twitch_MoaA"/>
    <property type="match status" value="1"/>
</dbReference>
<dbReference type="PANTHER" id="PTHR22960:SF0">
    <property type="entry name" value="MOLYBDENUM COFACTOR BIOSYNTHESIS PROTEIN 1"/>
    <property type="match status" value="1"/>
</dbReference>
<dbReference type="GO" id="GO:0005525">
    <property type="term" value="F:GTP binding"/>
    <property type="evidence" value="ECO:0007669"/>
    <property type="project" value="UniProtKB-UniRule"/>
</dbReference>
<keyword evidence="6 12" id="KW-0408">Iron</keyword>
<comment type="catalytic activity">
    <reaction evidence="11 12">
        <text>GTP + AH2 + S-adenosyl-L-methionine = (8S)-3',8-cyclo-7,8-dihydroguanosine 5'-triphosphate + 5'-deoxyadenosine + L-methionine + A + H(+)</text>
        <dbReference type="Rhea" id="RHEA:49576"/>
        <dbReference type="ChEBI" id="CHEBI:13193"/>
        <dbReference type="ChEBI" id="CHEBI:15378"/>
        <dbReference type="ChEBI" id="CHEBI:17319"/>
        <dbReference type="ChEBI" id="CHEBI:17499"/>
        <dbReference type="ChEBI" id="CHEBI:37565"/>
        <dbReference type="ChEBI" id="CHEBI:57844"/>
        <dbReference type="ChEBI" id="CHEBI:59789"/>
        <dbReference type="ChEBI" id="CHEBI:131766"/>
        <dbReference type="EC" id="4.1.99.22"/>
    </reaction>
</comment>
<evidence type="ECO:0000259" key="13">
    <source>
        <dbReference type="PROSITE" id="PS51918"/>
    </source>
</evidence>
<dbReference type="KEGG" id="dmt:DESME_04300"/>
<feature type="binding site" evidence="12">
    <location>
        <position position="268"/>
    </location>
    <ligand>
        <name>[4Fe-4S] cluster</name>
        <dbReference type="ChEBI" id="CHEBI:49883"/>
        <label>2</label>
        <note>4Fe-4S-substrate</note>
    </ligand>
</feature>
<feature type="binding site" evidence="12">
    <location>
        <position position="155"/>
    </location>
    <ligand>
        <name>GTP</name>
        <dbReference type="ChEBI" id="CHEBI:37565"/>
    </ligand>
</feature>
<dbReference type="GO" id="GO:1904047">
    <property type="term" value="F:S-adenosyl-L-methionine binding"/>
    <property type="evidence" value="ECO:0007669"/>
    <property type="project" value="UniProtKB-UniRule"/>
</dbReference>
<dbReference type="SMART" id="SM00729">
    <property type="entry name" value="Elp3"/>
    <property type="match status" value="1"/>
</dbReference>
<dbReference type="PANTHER" id="PTHR22960">
    <property type="entry name" value="MOLYBDOPTERIN COFACTOR SYNTHESIS PROTEIN A"/>
    <property type="match status" value="1"/>
</dbReference>
<dbReference type="RefSeq" id="WP_006715125.1">
    <property type="nucleotide sequence ID" value="NZ_CP007032.1"/>
</dbReference>
<keyword evidence="9 12" id="KW-0501">Molybdenum cofactor biosynthesis</keyword>
<dbReference type="Pfam" id="PF04055">
    <property type="entry name" value="Radical_SAM"/>
    <property type="match status" value="1"/>
</dbReference>
<dbReference type="GO" id="GO:0061798">
    <property type="term" value="F:GTP 3',8'-cyclase activity"/>
    <property type="evidence" value="ECO:0007669"/>
    <property type="project" value="UniProtKB-UniRule"/>
</dbReference>
<keyword evidence="7 12" id="KW-0411">Iron-sulfur</keyword>
<organism evidence="14 15">
    <name type="scientific">Desulfitobacterium metallireducens DSM 15288</name>
    <dbReference type="NCBI Taxonomy" id="871968"/>
    <lineage>
        <taxon>Bacteria</taxon>
        <taxon>Bacillati</taxon>
        <taxon>Bacillota</taxon>
        <taxon>Clostridia</taxon>
        <taxon>Eubacteriales</taxon>
        <taxon>Desulfitobacteriaceae</taxon>
        <taxon>Desulfitobacterium</taxon>
    </lineage>
</organism>
<feature type="binding site" evidence="12">
    <location>
        <position position="63"/>
    </location>
    <ligand>
        <name>GTP</name>
        <dbReference type="ChEBI" id="CHEBI:37565"/>
    </ligand>
</feature>
<feature type="binding site" evidence="12">
    <location>
        <position position="94"/>
    </location>
    <ligand>
        <name>GTP</name>
        <dbReference type="ChEBI" id="CHEBI:37565"/>
    </ligand>
</feature>
<proteinExistence type="inferred from homology"/>
<dbReference type="UniPathway" id="UPA00344"/>
<feature type="domain" description="Radical SAM core" evidence="13">
    <location>
        <begin position="4"/>
        <end position="227"/>
    </location>
</feature>
<keyword evidence="3 12" id="KW-0949">S-adenosyl-L-methionine</keyword>
<dbReference type="PROSITE" id="PS01305">
    <property type="entry name" value="MOAA_NIFB_PQQE"/>
    <property type="match status" value="1"/>
</dbReference>
<feature type="binding site" evidence="12">
    <location>
        <begin position="256"/>
        <end position="258"/>
    </location>
    <ligand>
        <name>GTP</name>
        <dbReference type="ChEBI" id="CHEBI:37565"/>
    </ligand>
</feature>
<dbReference type="InterPro" id="IPR013483">
    <property type="entry name" value="MoaA"/>
</dbReference>
<evidence type="ECO:0000313" key="14">
    <source>
        <dbReference type="EMBL" id="AHF06374.1"/>
    </source>
</evidence>
<dbReference type="GO" id="GO:0051539">
    <property type="term" value="F:4 iron, 4 sulfur cluster binding"/>
    <property type="evidence" value="ECO:0007669"/>
    <property type="project" value="UniProtKB-UniRule"/>
</dbReference>
<keyword evidence="4 12" id="KW-0479">Metal-binding</keyword>